<evidence type="ECO:0000313" key="6">
    <source>
        <dbReference type="Proteomes" id="UP000290189"/>
    </source>
</evidence>
<dbReference type="GO" id="GO:0005634">
    <property type="term" value="C:nucleus"/>
    <property type="evidence" value="ECO:0007669"/>
    <property type="project" value="TreeGrafter"/>
</dbReference>
<protein>
    <recommendedName>
        <fullName evidence="4">C3H1-type domain-containing protein</fullName>
    </recommendedName>
</protein>
<dbReference type="InterPro" id="IPR011990">
    <property type="entry name" value="TPR-like_helical_dom_sf"/>
</dbReference>
<feature type="region of interest" description="Disordered" evidence="3">
    <location>
        <begin position="579"/>
        <end position="646"/>
    </location>
</feature>
<feature type="region of interest" description="Disordered" evidence="3">
    <location>
        <begin position="23"/>
        <end position="42"/>
    </location>
</feature>
<evidence type="ECO:0000259" key="4">
    <source>
        <dbReference type="PROSITE" id="PS50103"/>
    </source>
</evidence>
<dbReference type="Gene3D" id="1.25.40.10">
    <property type="entry name" value="Tetratricopeptide repeat domain"/>
    <property type="match status" value="1"/>
</dbReference>
<dbReference type="InterPro" id="IPR000571">
    <property type="entry name" value="Znf_CCCH"/>
</dbReference>
<dbReference type="Proteomes" id="UP000290189">
    <property type="component" value="Unassembled WGS sequence"/>
</dbReference>
<keyword evidence="5" id="KW-0496">Mitochondrion</keyword>
<dbReference type="GO" id="GO:0000178">
    <property type="term" value="C:exosome (RNase complex)"/>
    <property type="evidence" value="ECO:0007669"/>
    <property type="project" value="TreeGrafter"/>
</dbReference>
<evidence type="ECO:0000313" key="5">
    <source>
        <dbReference type="EMBL" id="SPQ94643.1"/>
    </source>
</evidence>
<feature type="compositionally biased region" description="Polar residues" evidence="3">
    <location>
        <begin position="387"/>
        <end position="401"/>
    </location>
</feature>
<dbReference type="Pfam" id="PF10650">
    <property type="entry name" value="zf-C3H1"/>
    <property type="match status" value="1"/>
</dbReference>
<dbReference type="EMBL" id="OVEO01000003">
    <property type="protein sequence ID" value="SPQ94643.1"/>
    <property type="molecule type" value="Genomic_DNA"/>
</dbReference>
<feature type="compositionally biased region" description="Polar residues" evidence="3">
    <location>
        <begin position="417"/>
        <end position="429"/>
    </location>
</feature>
<dbReference type="InterPro" id="IPR019607">
    <property type="entry name" value="Putative_zinc-finger_domain"/>
</dbReference>
<keyword evidence="1" id="KW-0863">Zinc-finger</keyword>
<keyword evidence="2" id="KW-0175">Coiled coil</keyword>
<proteinExistence type="predicted"/>
<dbReference type="SUPFAM" id="SSF48452">
    <property type="entry name" value="TPR-like"/>
    <property type="match status" value="1"/>
</dbReference>
<dbReference type="PANTHER" id="PTHR21563:SF3">
    <property type="entry name" value="ZINC FINGER C3H1 DOMAIN-CONTAINING PROTEIN"/>
    <property type="match status" value="1"/>
</dbReference>
<feature type="region of interest" description="Disordered" evidence="3">
    <location>
        <begin position="520"/>
        <end position="547"/>
    </location>
</feature>
<feature type="zinc finger region" description="C3H1-type" evidence="1">
    <location>
        <begin position="819"/>
        <end position="845"/>
    </location>
</feature>
<feature type="region of interest" description="Disordered" evidence="3">
    <location>
        <begin position="365"/>
        <end position="459"/>
    </location>
</feature>
<dbReference type="InterPro" id="IPR039278">
    <property type="entry name" value="Red1"/>
</dbReference>
<feature type="compositionally biased region" description="Basic and acidic residues" evidence="3">
    <location>
        <begin position="635"/>
        <end position="646"/>
    </location>
</feature>
<feature type="coiled-coil region" evidence="2">
    <location>
        <begin position="684"/>
        <end position="718"/>
    </location>
</feature>
<reference evidence="5 6" key="1">
    <citation type="submission" date="2018-03" db="EMBL/GenBank/DDBJ databases">
        <authorList>
            <person name="Fogelqvist J."/>
        </authorList>
    </citation>
    <scope>NUCLEOTIDE SEQUENCE [LARGE SCALE GENOMIC DNA]</scope>
</reference>
<feature type="compositionally biased region" description="Low complexity" evidence="3">
    <location>
        <begin position="579"/>
        <end position="591"/>
    </location>
</feature>
<evidence type="ECO:0000256" key="2">
    <source>
        <dbReference type="SAM" id="Coils"/>
    </source>
</evidence>
<feature type="region of interest" description="Disordered" evidence="3">
    <location>
        <begin position="314"/>
        <end position="342"/>
    </location>
</feature>
<accession>A0A3P3Y3A9</accession>
<feature type="compositionally biased region" description="Polar residues" evidence="3">
    <location>
        <begin position="445"/>
        <end position="459"/>
    </location>
</feature>
<feature type="domain" description="C3H1-type" evidence="4">
    <location>
        <begin position="819"/>
        <end position="845"/>
    </location>
</feature>
<evidence type="ECO:0000256" key="1">
    <source>
        <dbReference type="PROSITE-ProRule" id="PRU00723"/>
    </source>
</evidence>
<dbReference type="PANTHER" id="PTHR21563">
    <property type="entry name" value="ZINC FINGER C3H1 DOMAIN-CONTAINING PROTEIN"/>
    <property type="match status" value="1"/>
</dbReference>
<gene>
    <name evidence="5" type="ORF">PLBR_LOCUS1858</name>
</gene>
<evidence type="ECO:0000256" key="3">
    <source>
        <dbReference type="SAM" id="MobiDB-lite"/>
    </source>
</evidence>
<dbReference type="PROSITE" id="PS50103">
    <property type="entry name" value="ZF_C3H1"/>
    <property type="match status" value="1"/>
</dbReference>
<organism evidence="5 6">
    <name type="scientific">Plasmodiophora brassicae</name>
    <name type="common">Clubroot disease agent</name>
    <dbReference type="NCBI Taxonomy" id="37360"/>
    <lineage>
        <taxon>Eukaryota</taxon>
        <taxon>Sar</taxon>
        <taxon>Rhizaria</taxon>
        <taxon>Endomyxa</taxon>
        <taxon>Phytomyxea</taxon>
        <taxon>Plasmodiophorida</taxon>
        <taxon>Plasmodiophoridae</taxon>
        <taxon>Plasmodiophora</taxon>
    </lineage>
</organism>
<keyword evidence="1" id="KW-0862">Zinc</keyword>
<feature type="compositionally biased region" description="Polar residues" evidence="3">
    <location>
        <begin position="535"/>
        <end position="544"/>
    </location>
</feature>
<dbReference type="GO" id="GO:0008270">
    <property type="term" value="F:zinc ion binding"/>
    <property type="evidence" value="ECO:0007669"/>
    <property type="project" value="UniProtKB-KW"/>
</dbReference>
<name>A0A3P3Y3A9_PLABS</name>
<sequence>MSHCGVRHPGQGQLDSQLSVLKAHVRSTRSRSQSPMPASPRSVIVSGVNDEASCRSLLGTCGAIISCVPIHKESGSPGFIVEFESAASVQEALRMNGGPAVISKLLPLPSVSISSEREDGELSEQEVNAHETEMMIRELEFESDRFVQTQRVSPLPPPVESFRIPSGQWPPAPTMIASENVPDFSSGHPEFGQQFNAPTNGFDRTPLMQNLVPPVLAGRHQRRRLPPPVPVFHHSYPSMLQMPPAPRLAAPMPQFAEMPYLMPPMEFVPRNAFVHQYPRAGKRSRKKQSPRRMGMHVNARAPAMPVSEPISPVAPVVSDPSRHEQPSMLSDEAAKPSVAPASSIMQSATEKMIAELKRKALESKAKAKPAVSTSEHSVETETPVPVNASTPPEQPYSNLENPPTVMEKTTAAPAVTDSCSTAEMPSQEPSALPAQHPALPDHVAGSQQVSGPPEQGSSSEAARFLLSVVSRPSKGMPVANQHSVPAPARRVSTTLAGRSKIAREASVARHPSDQFVIHLDGHTSDEDTDGEESGQESQNGSLRTVSELHRIKSTVEALRKRIAKAEAAASSIAISKASAHQASSSSEHPSAVDAQTEIDEARRRVTMKRPSTPTDEPDRGPAAAAPKKPRTGQSESKRTASSELRVKALRSRVSAISKLKSQVGLLNKRRTMLRTRLSIVQAQCARLTTMIDRSSSEIEQASEELARQTAEVDMLRRVIEIDNQNGKSSPDEVAPEPDSTLVANATNETVDVALAANSLRNQLLQFVSSAAVNSDAFPESAPGSGATITVPALSQTIPLRTISFRYESPVQRPRLEGYSSQSVLCPFELLGHCNDDKCTFVHEKQLQDPDSFEALSTSPANSAPVSRRIPARTVAPPASISSHVIDEDSSSEFISLQGSVPTAPDDPSCVSSAISILQDALKLQCEGNDDEDNSGCARYFDPTSAGPSLNVTWEDRIRVQPSNASLWMQWALSCFIDIEDNGDSGEQRNPLLSALHVMSRAVERNPYDLDLWHVYLDLFQLRPDPNTLQLLCTAVHYNPGSVQLWQRCLDASPSTYSDFVQLSLRAVVALMSANVSPVVILRRLLLAHIGSGHVDEAAALVRNLIQDKTVQNVAVNNSCLTPSDRLLLAIIVMASSSGDQDVLLSSIDGYIASRLSVLDALDYVSDDLESINVIVRIAIVSESLSFDDISYDVLSRLKMLPAFYDWAIPVNPALSSVSLELFPDDESLWFVAAESAHSLEESFSSLCLSIARSSVASSSEVSAALDAKLTETSNPFLWMCWAAFHLLTRVLEEQSDSSATEDVLSKSLSGMEDVSLRQRLALFALRATRWSDMFSDLSLLLPNSPVWPESKCAAGNLVENGCLSRLLDGMLSVAPRRRHLDILSQCTAAYPHSIDVLLRIAMHHQSEGNFYACCYRLREVVAIDPSCVAFASMLGQCEVCRGRIFAARAVLKACVDANPLSISAHRKLLEFERQWGTGEVIRGCEEQIEQSGLQVNDSANHGTATT</sequence>
<keyword evidence="1" id="KW-0479">Metal-binding</keyword>
<geneLocation type="mitochondrion" evidence="5"/>